<dbReference type="PANTHER" id="PTHR46579">
    <property type="entry name" value="F5/8 TYPE C DOMAIN-CONTAINING PROTEIN-RELATED"/>
    <property type="match status" value="1"/>
</dbReference>
<comment type="caution">
    <text evidence="1">The sequence shown here is derived from an EMBL/GenBank/DDBJ whole genome shotgun (WGS) entry which is preliminary data.</text>
</comment>
<dbReference type="Proteomes" id="UP000821853">
    <property type="component" value="Chromosome 3"/>
</dbReference>
<name>A0A9J6GBM4_HAELO</name>
<keyword evidence="2" id="KW-1185">Reference proteome</keyword>
<gene>
    <name evidence="1" type="ORF">HPB48_011952</name>
</gene>
<evidence type="ECO:0000313" key="1">
    <source>
        <dbReference type="EMBL" id="KAH9372271.1"/>
    </source>
</evidence>
<dbReference type="EMBL" id="JABSTR010000005">
    <property type="protein sequence ID" value="KAH9372271.1"/>
    <property type="molecule type" value="Genomic_DNA"/>
</dbReference>
<reference evidence="1 2" key="1">
    <citation type="journal article" date="2020" name="Cell">
        <title>Large-Scale Comparative Analyses of Tick Genomes Elucidate Their Genetic Diversity and Vector Capacities.</title>
        <authorList>
            <consortium name="Tick Genome and Microbiome Consortium (TIGMIC)"/>
            <person name="Jia N."/>
            <person name="Wang J."/>
            <person name="Shi W."/>
            <person name="Du L."/>
            <person name="Sun Y."/>
            <person name="Zhan W."/>
            <person name="Jiang J.F."/>
            <person name="Wang Q."/>
            <person name="Zhang B."/>
            <person name="Ji P."/>
            <person name="Bell-Sakyi L."/>
            <person name="Cui X.M."/>
            <person name="Yuan T.T."/>
            <person name="Jiang B.G."/>
            <person name="Yang W.F."/>
            <person name="Lam T.T."/>
            <person name="Chang Q.C."/>
            <person name="Ding S.J."/>
            <person name="Wang X.J."/>
            <person name="Zhu J.G."/>
            <person name="Ruan X.D."/>
            <person name="Zhao L."/>
            <person name="Wei J.T."/>
            <person name="Ye R.Z."/>
            <person name="Que T.C."/>
            <person name="Du C.H."/>
            <person name="Zhou Y.H."/>
            <person name="Cheng J.X."/>
            <person name="Dai P.F."/>
            <person name="Guo W.B."/>
            <person name="Han X.H."/>
            <person name="Huang E.J."/>
            <person name="Li L.F."/>
            <person name="Wei W."/>
            <person name="Gao Y.C."/>
            <person name="Liu J.Z."/>
            <person name="Shao H.Z."/>
            <person name="Wang X."/>
            <person name="Wang C.C."/>
            <person name="Yang T.C."/>
            <person name="Huo Q.B."/>
            <person name="Li W."/>
            <person name="Chen H.Y."/>
            <person name="Chen S.E."/>
            <person name="Zhou L.G."/>
            <person name="Ni X.B."/>
            <person name="Tian J.H."/>
            <person name="Sheng Y."/>
            <person name="Liu T."/>
            <person name="Pan Y.S."/>
            <person name="Xia L.Y."/>
            <person name="Li J."/>
            <person name="Zhao F."/>
            <person name="Cao W.C."/>
        </authorList>
    </citation>
    <scope>NUCLEOTIDE SEQUENCE [LARGE SCALE GENOMIC DNA]</scope>
    <source>
        <strain evidence="1">HaeL-2018</strain>
    </source>
</reference>
<proteinExistence type="predicted"/>
<dbReference type="AlphaFoldDB" id="A0A9J6GBM4"/>
<accession>A0A9J6GBM4</accession>
<evidence type="ECO:0000313" key="2">
    <source>
        <dbReference type="Proteomes" id="UP000821853"/>
    </source>
</evidence>
<protein>
    <submittedName>
        <fullName evidence="1">Uncharacterized protein</fullName>
    </submittedName>
</protein>
<dbReference type="PANTHER" id="PTHR46579:SF1">
    <property type="entry name" value="F5_8 TYPE C DOMAIN-CONTAINING PROTEIN"/>
    <property type="match status" value="1"/>
</dbReference>
<dbReference type="OrthoDB" id="8191915at2759"/>
<dbReference type="VEuPathDB" id="VectorBase:HLOH_050376"/>
<organism evidence="1 2">
    <name type="scientific">Haemaphysalis longicornis</name>
    <name type="common">Bush tick</name>
    <dbReference type="NCBI Taxonomy" id="44386"/>
    <lineage>
        <taxon>Eukaryota</taxon>
        <taxon>Metazoa</taxon>
        <taxon>Ecdysozoa</taxon>
        <taxon>Arthropoda</taxon>
        <taxon>Chelicerata</taxon>
        <taxon>Arachnida</taxon>
        <taxon>Acari</taxon>
        <taxon>Parasitiformes</taxon>
        <taxon>Ixodida</taxon>
        <taxon>Ixodoidea</taxon>
        <taxon>Ixodidae</taxon>
        <taxon>Haemaphysalinae</taxon>
        <taxon>Haemaphysalis</taxon>
    </lineage>
</organism>
<dbReference type="OMA" id="WMAGTRT"/>
<sequence length="128" mass="14056">MTNVLEVFVQEVMKGGTVKWESGTNKVQSSIQVVCCCVDAPARAAVLNQKQYNGYNGCSFCLHQGKRNNNSVKYIVPEDGDQPDERGTSEVMKDMSAALSTSQIQRGVRGYTPLVLLPKFDLVWGVVP</sequence>